<comment type="caution">
    <text evidence="2">The sequence shown here is derived from an EMBL/GenBank/DDBJ whole genome shotgun (WGS) entry which is preliminary data.</text>
</comment>
<dbReference type="Proteomes" id="UP000245708">
    <property type="component" value="Unassembled WGS sequence"/>
</dbReference>
<dbReference type="InterPro" id="IPR000600">
    <property type="entry name" value="ROK"/>
</dbReference>
<dbReference type="RefSeq" id="WP_170118975.1">
    <property type="nucleotide sequence ID" value="NZ_QGGW01000001.1"/>
</dbReference>
<dbReference type="AlphaFoldDB" id="A0A316GMJ8"/>
<feature type="compositionally biased region" description="Pro residues" evidence="1">
    <location>
        <begin position="1"/>
        <end position="12"/>
    </location>
</feature>
<dbReference type="Pfam" id="PF00480">
    <property type="entry name" value="ROK"/>
    <property type="match status" value="1"/>
</dbReference>
<organism evidence="2 3">
    <name type="scientific">Roseicyclus mahoneyensis</name>
    <dbReference type="NCBI Taxonomy" id="164332"/>
    <lineage>
        <taxon>Bacteria</taxon>
        <taxon>Pseudomonadati</taxon>
        <taxon>Pseudomonadota</taxon>
        <taxon>Alphaproteobacteria</taxon>
        <taxon>Rhodobacterales</taxon>
        <taxon>Roseobacteraceae</taxon>
        <taxon>Roseicyclus</taxon>
    </lineage>
</organism>
<dbReference type="InterPro" id="IPR036390">
    <property type="entry name" value="WH_DNA-bd_sf"/>
</dbReference>
<sequence>MKDAPETPPPDTPRIGAPVDAMGTNQSGMRAHNERLVLTLIRRHGALPKSDLARLTGLSAQTVSVIMRALEDERLILRGEPQRGRVGQPSVPMKLNPRGAFFLGLKIGRRSVEMVLTDFLGAVVARRVRQHDYPDYESVTAFALEAARDFAVSLTPVERTRIAGLGIAMPFELWGWAPMVGVAPEAMTPWKLRDIGQDLSARLSLPVFLQNDATAACSAELVFGQHEQPSDFLHFYVAFFIGGGVVLDGRLFQGPTGNAGAVGSMPVPDRTGRMRQLIDLASLVTLERRLQAEGIDTSELWTSSDRWDLPEAIVTAWLDEAAEAIAHAIHSALAVLDFSAVKIDGWMPADIRSALTRRVAACLVGHDLTGLNMPELQEGTMGPDARALGAASQPLLARFLVGYMR</sequence>
<dbReference type="SUPFAM" id="SSF46785">
    <property type="entry name" value="Winged helix' DNA-binding domain"/>
    <property type="match status" value="1"/>
</dbReference>
<dbReference type="SUPFAM" id="SSF53067">
    <property type="entry name" value="Actin-like ATPase domain"/>
    <property type="match status" value="1"/>
</dbReference>
<dbReference type="InterPro" id="IPR043129">
    <property type="entry name" value="ATPase_NBD"/>
</dbReference>
<reference evidence="2 3" key="1">
    <citation type="submission" date="2018-05" db="EMBL/GenBank/DDBJ databases">
        <title>Genomic Encyclopedia of Type Strains, Phase IV (KMG-IV): sequencing the most valuable type-strain genomes for metagenomic binning, comparative biology and taxonomic classification.</title>
        <authorList>
            <person name="Goeker M."/>
        </authorList>
    </citation>
    <scope>NUCLEOTIDE SEQUENCE [LARGE SCALE GENOMIC DNA]</scope>
    <source>
        <strain evidence="2 3">DSM 16097</strain>
    </source>
</reference>
<keyword evidence="3" id="KW-1185">Reference proteome</keyword>
<dbReference type="Gene3D" id="3.30.420.40">
    <property type="match status" value="2"/>
</dbReference>
<protein>
    <submittedName>
        <fullName evidence="2">MarR family transcriptional regulator</fullName>
    </submittedName>
</protein>
<dbReference type="Gene3D" id="1.10.10.10">
    <property type="entry name" value="Winged helix-like DNA-binding domain superfamily/Winged helix DNA-binding domain"/>
    <property type="match status" value="1"/>
</dbReference>
<feature type="region of interest" description="Disordered" evidence="1">
    <location>
        <begin position="1"/>
        <end position="26"/>
    </location>
</feature>
<gene>
    <name evidence="2" type="ORF">C7455_101416</name>
</gene>
<dbReference type="EMBL" id="QGGW01000001">
    <property type="protein sequence ID" value="PWK62390.1"/>
    <property type="molecule type" value="Genomic_DNA"/>
</dbReference>
<dbReference type="PANTHER" id="PTHR18964">
    <property type="entry name" value="ROK (REPRESSOR, ORF, KINASE) FAMILY"/>
    <property type="match status" value="1"/>
</dbReference>
<proteinExistence type="predicted"/>
<evidence type="ECO:0000313" key="3">
    <source>
        <dbReference type="Proteomes" id="UP000245708"/>
    </source>
</evidence>
<evidence type="ECO:0000256" key="1">
    <source>
        <dbReference type="SAM" id="MobiDB-lite"/>
    </source>
</evidence>
<dbReference type="GO" id="GO:0009384">
    <property type="term" value="F:N-acylmannosamine kinase activity"/>
    <property type="evidence" value="ECO:0007669"/>
    <property type="project" value="TreeGrafter"/>
</dbReference>
<dbReference type="Pfam" id="PF13412">
    <property type="entry name" value="HTH_24"/>
    <property type="match status" value="1"/>
</dbReference>
<evidence type="ECO:0000313" key="2">
    <source>
        <dbReference type="EMBL" id="PWK62390.1"/>
    </source>
</evidence>
<dbReference type="PANTHER" id="PTHR18964:SF169">
    <property type="entry name" value="N-ACETYLMANNOSAMINE KINASE"/>
    <property type="match status" value="1"/>
</dbReference>
<accession>A0A316GMJ8</accession>
<dbReference type="InterPro" id="IPR036388">
    <property type="entry name" value="WH-like_DNA-bd_sf"/>
</dbReference>
<dbReference type="GO" id="GO:0019262">
    <property type="term" value="P:N-acetylneuraminate catabolic process"/>
    <property type="evidence" value="ECO:0007669"/>
    <property type="project" value="TreeGrafter"/>
</dbReference>
<name>A0A316GMJ8_9RHOB</name>